<dbReference type="SMART" id="SM00868">
    <property type="entry name" value="zf-AD"/>
    <property type="match status" value="1"/>
</dbReference>
<feature type="domain" description="C2H2-type" evidence="7">
    <location>
        <begin position="271"/>
        <end position="299"/>
    </location>
</feature>
<dbReference type="SUPFAM" id="SSF57667">
    <property type="entry name" value="beta-beta-alpha zinc fingers"/>
    <property type="match status" value="4"/>
</dbReference>
<dbReference type="Gene3D" id="3.40.1800.20">
    <property type="match status" value="1"/>
</dbReference>
<dbReference type="PANTHER" id="PTHR24403:SF67">
    <property type="entry name" value="FI01116P-RELATED"/>
    <property type="match status" value="1"/>
</dbReference>
<sequence length="374" mass="43550">MSEVALYQCRLCLKDSQFCYSLFDEDVTEIIESFTSIKIDEDDDLPTICCAQCLEDIYVVYRIRCRIIESDRILREKLLQKGKDDTEQAYVKFESDAMSVDEIQITPEPLKNENASNSVVEDSAVEEVEITINPEINEAFKKQIELKRKSAAMQKPETTFECTECNIKFNFKRYYLQHMKKHNIVSVCKICGRQVLTCNYRRHLEVHKSSPKVCELCGAVAKNAESLRGHMFYMHKSTAEQYKCKHCGKFYRYKYKFQLHIRKAHGGDKTHICEVCGKAFYTARDVNRHIQMTHMKLRPYVCQFCNKGFSSSYARRTHVRQHTNEKPFKCEICAEGFRQRVSLKTHLKSKHGIVQTTEQNVYTQGAGIKLEGDI</sequence>
<evidence type="ECO:0000256" key="1">
    <source>
        <dbReference type="ARBA" id="ARBA00022723"/>
    </source>
</evidence>
<dbReference type="SUPFAM" id="SSF57716">
    <property type="entry name" value="Glucocorticoid receptor-like (DNA-binding domain)"/>
    <property type="match status" value="1"/>
</dbReference>
<reference evidence="9" key="1">
    <citation type="journal article" date="2023" name="G3 (Bethesda)">
        <title>Whole genome assemblies of Zophobas morio and Tenebrio molitor.</title>
        <authorList>
            <person name="Kaur S."/>
            <person name="Stinson S.A."/>
            <person name="diCenzo G.C."/>
        </authorList>
    </citation>
    <scope>NUCLEOTIDE SEQUENCE</scope>
    <source>
        <strain evidence="9">QUZm001</strain>
    </source>
</reference>
<organism evidence="9 10">
    <name type="scientific">Zophobas morio</name>
    <dbReference type="NCBI Taxonomy" id="2755281"/>
    <lineage>
        <taxon>Eukaryota</taxon>
        <taxon>Metazoa</taxon>
        <taxon>Ecdysozoa</taxon>
        <taxon>Arthropoda</taxon>
        <taxon>Hexapoda</taxon>
        <taxon>Insecta</taxon>
        <taxon>Pterygota</taxon>
        <taxon>Neoptera</taxon>
        <taxon>Endopterygota</taxon>
        <taxon>Coleoptera</taxon>
        <taxon>Polyphaga</taxon>
        <taxon>Cucujiformia</taxon>
        <taxon>Tenebrionidae</taxon>
        <taxon>Zophobas</taxon>
    </lineage>
</organism>
<dbReference type="FunFam" id="3.30.160.60:FF:001049">
    <property type="entry name" value="zinc finger protein 319"/>
    <property type="match status" value="1"/>
</dbReference>
<evidence type="ECO:0000256" key="2">
    <source>
        <dbReference type="ARBA" id="ARBA00022737"/>
    </source>
</evidence>
<dbReference type="InterPro" id="IPR012934">
    <property type="entry name" value="Znf_AD"/>
</dbReference>
<feature type="domain" description="C2H2-type" evidence="7">
    <location>
        <begin position="300"/>
        <end position="327"/>
    </location>
</feature>
<dbReference type="SMART" id="SM00355">
    <property type="entry name" value="ZnF_C2H2"/>
    <property type="match status" value="7"/>
</dbReference>
<keyword evidence="2" id="KW-0677">Repeat</keyword>
<evidence type="ECO:0000256" key="4">
    <source>
        <dbReference type="ARBA" id="ARBA00022833"/>
    </source>
</evidence>
<dbReference type="PANTHER" id="PTHR24403">
    <property type="entry name" value="ZINC FINGER PROTEIN"/>
    <property type="match status" value="1"/>
</dbReference>
<protein>
    <submittedName>
        <fullName evidence="9">Uncharacterized protein</fullName>
    </submittedName>
</protein>
<keyword evidence="4 6" id="KW-0862">Zinc</keyword>
<dbReference type="PROSITE" id="PS50157">
    <property type="entry name" value="ZINC_FINGER_C2H2_2"/>
    <property type="match status" value="5"/>
</dbReference>
<dbReference type="GO" id="GO:0045944">
    <property type="term" value="P:positive regulation of transcription by RNA polymerase II"/>
    <property type="evidence" value="ECO:0007669"/>
    <property type="project" value="TreeGrafter"/>
</dbReference>
<dbReference type="PROSITE" id="PS00028">
    <property type="entry name" value="ZINC_FINGER_C2H2_1"/>
    <property type="match status" value="5"/>
</dbReference>
<feature type="domain" description="ZAD" evidence="8">
    <location>
        <begin position="7"/>
        <end position="77"/>
    </location>
</feature>
<feature type="domain" description="C2H2-type" evidence="7">
    <location>
        <begin position="242"/>
        <end position="270"/>
    </location>
</feature>
<dbReference type="AlphaFoldDB" id="A0AA38IP98"/>
<keyword evidence="1 6" id="KW-0479">Metal-binding</keyword>
<dbReference type="InterPro" id="IPR036236">
    <property type="entry name" value="Znf_C2H2_sf"/>
</dbReference>
<accession>A0AA38IP98</accession>
<evidence type="ECO:0000313" key="10">
    <source>
        <dbReference type="Proteomes" id="UP001168821"/>
    </source>
</evidence>
<proteinExistence type="predicted"/>
<evidence type="ECO:0000259" key="7">
    <source>
        <dbReference type="PROSITE" id="PS50157"/>
    </source>
</evidence>
<keyword evidence="3 5" id="KW-0863">Zinc-finger</keyword>
<dbReference type="InterPro" id="IPR013087">
    <property type="entry name" value="Znf_C2H2_type"/>
</dbReference>
<keyword evidence="10" id="KW-1185">Reference proteome</keyword>
<dbReference type="Proteomes" id="UP001168821">
    <property type="component" value="Unassembled WGS sequence"/>
</dbReference>
<feature type="domain" description="C2H2-type" evidence="7">
    <location>
        <begin position="160"/>
        <end position="182"/>
    </location>
</feature>
<dbReference type="EMBL" id="JALNTZ010000003">
    <property type="protein sequence ID" value="KAJ3659080.1"/>
    <property type="molecule type" value="Genomic_DNA"/>
</dbReference>
<feature type="domain" description="C2H2-type" evidence="7">
    <location>
        <begin position="328"/>
        <end position="351"/>
    </location>
</feature>
<evidence type="ECO:0000256" key="6">
    <source>
        <dbReference type="PROSITE-ProRule" id="PRU01263"/>
    </source>
</evidence>
<feature type="binding site" evidence="6">
    <location>
        <position position="50"/>
    </location>
    <ligand>
        <name>Zn(2+)</name>
        <dbReference type="ChEBI" id="CHEBI:29105"/>
    </ligand>
</feature>
<feature type="binding site" evidence="6">
    <location>
        <position position="53"/>
    </location>
    <ligand>
        <name>Zn(2+)</name>
        <dbReference type="ChEBI" id="CHEBI:29105"/>
    </ligand>
</feature>
<name>A0AA38IP98_9CUCU</name>
<evidence type="ECO:0000313" key="9">
    <source>
        <dbReference type="EMBL" id="KAJ3659080.1"/>
    </source>
</evidence>
<dbReference type="Gene3D" id="3.30.160.60">
    <property type="entry name" value="Classic Zinc Finger"/>
    <property type="match status" value="4"/>
</dbReference>
<evidence type="ECO:0000256" key="3">
    <source>
        <dbReference type="ARBA" id="ARBA00022771"/>
    </source>
</evidence>
<dbReference type="Pfam" id="PF07776">
    <property type="entry name" value="zf-AD"/>
    <property type="match status" value="1"/>
</dbReference>
<dbReference type="PROSITE" id="PS51915">
    <property type="entry name" value="ZAD"/>
    <property type="match status" value="1"/>
</dbReference>
<gene>
    <name evidence="9" type="ORF">Zmor_010788</name>
</gene>
<dbReference type="GO" id="GO:0005634">
    <property type="term" value="C:nucleus"/>
    <property type="evidence" value="ECO:0007669"/>
    <property type="project" value="InterPro"/>
</dbReference>
<dbReference type="Pfam" id="PF00096">
    <property type="entry name" value="zf-C2H2"/>
    <property type="match status" value="5"/>
</dbReference>
<feature type="binding site" evidence="6">
    <location>
        <position position="12"/>
    </location>
    <ligand>
        <name>Zn(2+)</name>
        <dbReference type="ChEBI" id="CHEBI:29105"/>
    </ligand>
</feature>
<evidence type="ECO:0000259" key="8">
    <source>
        <dbReference type="PROSITE" id="PS51915"/>
    </source>
</evidence>
<comment type="caution">
    <text evidence="9">The sequence shown here is derived from an EMBL/GenBank/DDBJ whole genome shotgun (WGS) entry which is preliminary data.</text>
</comment>
<evidence type="ECO:0000256" key="5">
    <source>
        <dbReference type="PROSITE-ProRule" id="PRU00042"/>
    </source>
</evidence>
<dbReference type="GO" id="GO:0008270">
    <property type="term" value="F:zinc ion binding"/>
    <property type="evidence" value="ECO:0007669"/>
    <property type="project" value="UniProtKB-UniRule"/>
</dbReference>
<dbReference type="InterPro" id="IPR050688">
    <property type="entry name" value="Zinc_finger/UBP_domain"/>
</dbReference>
<feature type="binding site" evidence="6">
    <location>
        <position position="9"/>
    </location>
    <ligand>
        <name>Zn(2+)</name>
        <dbReference type="ChEBI" id="CHEBI:29105"/>
    </ligand>
</feature>